<sequence>MAISIQTVQFSFFLISNHSTLLSIISINLIFHFFGRFASLTHLNLSASNFHGEIPSQISHLTKLASLDLSHNYGLKWKEGPWKRLLQNATDLKELVLDDTDMSSISINILNLSSSLVILSLQRTQLRENLTYGIFCLPNLTFLDLSHNSLVDSIPSSLLTLPRLSFLNINCNNLSGEIPNVFPQSNKFRELDFSVNNLGGELPSTLSNLQHLTLLYLSRNKFSGQIPDVF</sequence>
<keyword evidence="8" id="KW-0675">Receptor</keyword>
<evidence type="ECO:0000256" key="4">
    <source>
        <dbReference type="ARBA" id="ARBA00022729"/>
    </source>
</evidence>
<dbReference type="InterPro" id="IPR032675">
    <property type="entry name" value="LRR_dom_sf"/>
</dbReference>
<keyword evidence="2" id="KW-0433">Leucine-rich repeat</keyword>
<protein>
    <submittedName>
        <fullName evidence="11">Uncharacterized protein</fullName>
    </submittedName>
</protein>
<keyword evidence="7 10" id="KW-0472">Membrane</keyword>
<dbReference type="Gene3D" id="3.80.10.10">
    <property type="entry name" value="Ribonuclease Inhibitor"/>
    <property type="match status" value="2"/>
</dbReference>
<evidence type="ECO:0000256" key="10">
    <source>
        <dbReference type="SAM" id="Phobius"/>
    </source>
</evidence>
<dbReference type="PROSITE" id="PS51450">
    <property type="entry name" value="LRR"/>
    <property type="match status" value="1"/>
</dbReference>
<keyword evidence="6 10" id="KW-1133">Transmembrane helix</keyword>
<keyword evidence="5" id="KW-0677">Repeat</keyword>
<keyword evidence="9" id="KW-0325">Glycoprotein</keyword>
<dbReference type="PANTHER" id="PTHR48061">
    <property type="entry name" value="LEUCINE-RICH REPEAT RECEPTOR PROTEIN KINASE EMS1-LIKE-RELATED"/>
    <property type="match status" value="1"/>
</dbReference>
<keyword evidence="3 10" id="KW-0812">Transmembrane</keyword>
<proteinExistence type="predicted"/>
<evidence type="ECO:0000256" key="8">
    <source>
        <dbReference type="ARBA" id="ARBA00023170"/>
    </source>
</evidence>
<evidence type="ECO:0000256" key="2">
    <source>
        <dbReference type="ARBA" id="ARBA00022614"/>
    </source>
</evidence>
<evidence type="ECO:0000256" key="7">
    <source>
        <dbReference type="ARBA" id="ARBA00023136"/>
    </source>
</evidence>
<evidence type="ECO:0000256" key="6">
    <source>
        <dbReference type="ARBA" id="ARBA00022989"/>
    </source>
</evidence>
<evidence type="ECO:0000313" key="12">
    <source>
        <dbReference type="Proteomes" id="UP001374535"/>
    </source>
</evidence>
<evidence type="ECO:0000256" key="1">
    <source>
        <dbReference type="ARBA" id="ARBA00004479"/>
    </source>
</evidence>
<dbReference type="SUPFAM" id="SSF52047">
    <property type="entry name" value="RNI-like"/>
    <property type="match status" value="1"/>
</dbReference>
<feature type="transmembrane region" description="Helical" evidence="10">
    <location>
        <begin position="12"/>
        <end position="34"/>
    </location>
</feature>
<gene>
    <name evidence="11" type="ORF">V8G54_011921</name>
</gene>
<evidence type="ECO:0000313" key="11">
    <source>
        <dbReference type="EMBL" id="WVZ14355.1"/>
    </source>
</evidence>
<dbReference type="InterPro" id="IPR046956">
    <property type="entry name" value="RLP23-like"/>
</dbReference>
<organism evidence="11 12">
    <name type="scientific">Vigna mungo</name>
    <name type="common">Black gram</name>
    <name type="synonym">Phaseolus mungo</name>
    <dbReference type="NCBI Taxonomy" id="3915"/>
    <lineage>
        <taxon>Eukaryota</taxon>
        <taxon>Viridiplantae</taxon>
        <taxon>Streptophyta</taxon>
        <taxon>Embryophyta</taxon>
        <taxon>Tracheophyta</taxon>
        <taxon>Spermatophyta</taxon>
        <taxon>Magnoliopsida</taxon>
        <taxon>eudicotyledons</taxon>
        <taxon>Gunneridae</taxon>
        <taxon>Pentapetalae</taxon>
        <taxon>rosids</taxon>
        <taxon>fabids</taxon>
        <taxon>Fabales</taxon>
        <taxon>Fabaceae</taxon>
        <taxon>Papilionoideae</taxon>
        <taxon>50 kb inversion clade</taxon>
        <taxon>NPAAA clade</taxon>
        <taxon>indigoferoid/millettioid clade</taxon>
        <taxon>Phaseoleae</taxon>
        <taxon>Vigna</taxon>
    </lineage>
</organism>
<comment type="subcellular location">
    <subcellularLocation>
        <location evidence="1">Membrane</location>
        <topology evidence="1">Single-pass type I membrane protein</topology>
    </subcellularLocation>
</comment>
<dbReference type="Pfam" id="PF00560">
    <property type="entry name" value="LRR_1"/>
    <property type="match status" value="5"/>
</dbReference>
<feature type="non-terminal residue" evidence="11">
    <location>
        <position position="1"/>
    </location>
</feature>
<evidence type="ECO:0000256" key="9">
    <source>
        <dbReference type="ARBA" id="ARBA00023180"/>
    </source>
</evidence>
<dbReference type="AlphaFoldDB" id="A0AAQ3NQ40"/>
<dbReference type="GO" id="GO:0016020">
    <property type="term" value="C:membrane"/>
    <property type="evidence" value="ECO:0007669"/>
    <property type="project" value="UniProtKB-SubCell"/>
</dbReference>
<dbReference type="InterPro" id="IPR001611">
    <property type="entry name" value="Leu-rich_rpt"/>
</dbReference>
<evidence type="ECO:0000256" key="5">
    <source>
        <dbReference type="ARBA" id="ARBA00022737"/>
    </source>
</evidence>
<dbReference type="EMBL" id="CP144697">
    <property type="protein sequence ID" value="WVZ14355.1"/>
    <property type="molecule type" value="Genomic_DNA"/>
</dbReference>
<dbReference type="Proteomes" id="UP001374535">
    <property type="component" value="Chromosome 4"/>
</dbReference>
<keyword evidence="12" id="KW-1185">Reference proteome</keyword>
<keyword evidence="4" id="KW-0732">Signal</keyword>
<name>A0AAQ3NQ40_VIGMU</name>
<accession>A0AAQ3NQ40</accession>
<reference evidence="11 12" key="1">
    <citation type="journal article" date="2023" name="Life. Sci Alliance">
        <title>Evolutionary insights into 3D genome organization and epigenetic landscape of Vigna mungo.</title>
        <authorList>
            <person name="Junaid A."/>
            <person name="Singh B."/>
            <person name="Bhatia S."/>
        </authorList>
    </citation>
    <scope>NUCLEOTIDE SEQUENCE [LARGE SCALE GENOMIC DNA]</scope>
    <source>
        <strain evidence="11">Urdbean</strain>
    </source>
</reference>
<dbReference type="PANTHER" id="PTHR48061:SF50">
    <property type="entry name" value="LEUCINE-RICH REPEAT-CONTAINING N-TERMINAL PLANT-TYPE DOMAIN-CONTAINING PROTEIN"/>
    <property type="match status" value="1"/>
</dbReference>
<evidence type="ECO:0000256" key="3">
    <source>
        <dbReference type="ARBA" id="ARBA00022692"/>
    </source>
</evidence>
<dbReference type="FunFam" id="3.80.10.10:FF:000383">
    <property type="entry name" value="Leucine-rich repeat receptor protein kinase EMS1"/>
    <property type="match status" value="1"/>
</dbReference>